<organism evidence="1 2">
    <name type="scientific">Peronosclerospora sorghi</name>
    <dbReference type="NCBI Taxonomy" id="230839"/>
    <lineage>
        <taxon>Eukaryota</taxon>
        <taxon>Sar</taxon>
        <taxon>Stramenopiles</taxon>
        <taxon>Oomycota</taxon>
        <taxon>Peronosporomycetes</taxon>
        <taxon>Peronosporales</taxon>
        <taxon>Peronosporaceae</taxon>
        <taxon>Peronosclerospora</taxon>
    </lineage>
</organism>
<protein>
    <submittedName>
        <fullName evidence="1">Uncharacterized protein</fullName>
    </submittedName>
</protein>
<gene>
    <name evidence="1" type="ORF">PsorP6_015556</name>
</gene>
<sequence length="131" mass="14980">MRSSPARCWWTIKYYGHDSAASPSGRIKSIMLKQGKPQKVVIGNHVQVGVEGIFQDPLTRHFPNLSTRRTPNHHQVCYVFIPLDIGNRSPQSALYVTLKSADLELLQHSSIWLTFDWQVIGNGTRVRWRVV</sequence>
<proteinExistence type="predicted"/>
<dbReference type="EMBL" id="CM047589">
    <property type="protein sequence ID" value="KAI9920460.1"/>
    <property type="molecule type" value="Genomic_DNA"/>
</dbReference>
<evidence type="ECO:0000313" key="2">
    <source>
        <dbReference type="Proteomes" id="UP001163321"/>
    </source>
</evidence>
<evidence type="ECO:0000313" key="1">
    <source>
        <dbReference type="EMBL" id="KAI9920460.1"/>
    </source>
</evidence>
<accession>A0ACC0WP61</accession>
<reference evidence="1 2" key="1">
    <citation type="journal article" date="2022" name="bioRxiv">
        <title>The genome of the oomycete Peronosclerospora sorghi, a cosmopolitan pathogen of maize and sorghum, is inflated with dispersed pseudogenes.</title>
        <authorList>
            <person name="Fletcher K."/>
            <person name="Martin F."/>
            <person name="Isakeit T."/>
            <person name="Cavanaugh K."/>
            <person name="Magill C."/>
            <person name="Michelmore R."/>
        </authorList>
    </citation>
    <scope>NUCLEOTIDE SEQUENCE [LARGE SCALE GENOMIC DNA]</scope>
    <source>
        <strain evidence="1">P6</strain>
    </source>
</reference>
<keyword evidence="2" id="KW-1185">Reference proteome</keyword>
<name>A0ACC0WP61_9STRA</name>
<comment type="caution">
    <text evidence="1">The sequence shown here is derived from an EMBL/GenBank/DDBJ whole genome shotgun (WGS) entry which is preliminary data.</text>
</comment>
<dbReference type="Proteomes" id="UP001163321">
    <property type="component" value="Chromosome 10"/>
</dbReference>